<dbReference type="RefSeq" id="WP_378054803.1">
    <property type="nucleotide sequence ID" value="NZ_JBHSIS010000002.1"/>
</dbReference>
<sequence>MTGYNVDISAILDMAKQCYAAANGYAAVVGRVSDVDAAVGHLTDKDGAATAADTEVIALVDEFVEYLKTTSSRYFLAGEQLEASASTYTQQEEDQRRVFEAYMGDLESGDSAYAANREYGNADWNPGDEADETARQEGTTEHADGFGTEQHAASGSAEDYLDTVDSGRD</sequence>
<evidence type="ECO:0000313" key="3">
    <source>
        <dbReference type="Proteomes" id="UP001595859"/>
    </source>
</evidence>
<evidence type="ECO:0008006" key="4">
    <source>
        <dbReference type="Google" id="ProtNLM"/>
    </source>
</evidence>
<evidence type="ECO:0000256" key="1">
    <source>
        <dbReference type="SAM" id="MobiDB-lite"/>
    </source>
</evidence>
<protein>
    <recommendedName>
        <fullName evidence="4">Excreted virulence factor EspC (Type VII ESX diderm)</fullName>
    </recommendedName>
</protein>
<dbReference type="EMBL" id="JBHSIS010000002">
    <property type="protein sequence ID" value="MFC4852850.1"/>
    <property type="molecule type" value="Genomic_DNA"/>
</dbReference>
<accession>A0ABV9RX07</accession>
<evidence type="ECO:0000313" key="2">
    <source>
        <dbReference type="EMBL" id="MFC4852850.1"/>
    </source>
</evidence>
<organism evidence="2 3">
    <name type="scientific">Actinophytocola glycyrrhizae</name>
    <dbReference type="NCBI Taxonomy" id="2044873"/>
    <lineage>
        <taxon>Bacteria</taxon>
        <taxon>Bacillati</taxon>
        <taxon>Actinomycetota</taxon>
        <taxon>Actinomycetes</taxon>
        <taxon>Pseudonocardiales</taxon>
        <taxon>Pseudonocardiaceae</taxon>
    </lineage>
</organism>
<dbReference type="Proteomes" id="UP001595859">
    <property type="component" value="Unassembled WGS sequence"/>
</dbReference>
<feature type="region of interest" description="Disordered" evidence="1">
    <location>
        <begin position="118"/>
        <end position="169"/>
    </location>
</feature>
<keyword evidence="3" id="KW-1185">Reference proteome</keyword>
<comment type="caution">
    <text evidence="2">The sequence shown here is derived from an EMBL/GenBank/DDBJ whole genome shotgun (WGS) entry which is preliminary data.</text>
</comment>
<proteinExistence type="predicted"/>
<name>A0ABV9RX07_9PSEU</name>
<reference evidence="3" key="1">
    <citation type="journal article" date="2019" name="Int. J. Syst. Evol. Microbiol.">
        <title>The Global Catalogue of Microorganisms (GCM) 10K type strain sequencing project: providing services to taxonomists for standard genome sequencing and annotation.</title>
        <authorList>
            <consortium name="The Broad Institute Genomics Platform"/>
            <consortium name="The Broad Institute Genome Sequencing Center for Infectious Disease"/>
            <person name="Wu L."/>
            <person name="Ma J."/>
        </authorList>
    </citation>
    <scope>NUCLEOTIDE SEQUENCE [LARGE SCALE GENOMIC DNA]</scope>
    <source>
        <strain evidence="3">ZS-22-S1</strain>
    </source>
</reference>
<feature type="compositionally biased region" description="Basic and acidic residues" evidence="1">
    <location>
        <begin position="132"/>
        <end position="144"/>
    </location>
</feature>
<gene>
    <name evidence="2" type="ORF">ACFPCV_04980</name>
</gene>